<evidence type="ECO:0000256" key="1">
    <source>
        <dbReference type="ARBA" id="ARBA00021292"/>
    </source>
</evidence>
<dbReference type="Proteomes" id="UP000256709">
    <property type="component" value="Unassembled WGS sequence"/>
</dbReference>
<dbReference type="GO" id="GO:0016758">
    <property type="term" value="F:hexosyltransferase activity"/>
    <property type="evidence" value="ECO:0007669"/>
    <property type="project" value="TreeGrafter"/>
</dbReference>
<sequence length="412" mass="45003">MRRHRGRLRLAPPPADDEPHRPVVRGQPGRDSRWPERQVGRRMARRGRAGAGVVSRPQHGQRRVVVPDPAGMVSPPNPSQGRIVFAGFATRHQSGGVHVMTQHVRLLRESGHEAWLWLPDADDRTDWIARDVPMLFGATIPIGADDLLVLPETPTIQGRDPAPGARKVIFNQNHFYTFAAGTPADNFPGWEPAPALWAVSAESRDVLAATLPGLPVSLVPNPVDGDLFAPLQTDRLRVSWFPKKRPREASLLKRLLANDPRLTGVELVELVQVSRAEVAATLGSTAVFIALGHTESFGLPVAEALASGCLVVGYDGGGGHELFEAPGAWSVPDQRPLLIRDRVAELIHDIDDRESLRAANRRWVLDRYTFERTGAALEEALSAARERPGRASVAVHPAAWLDSLGPNFTAYA</sequence>
<name>A0A3E0VX18_9MICO</name>
<reference evidence="5 6" key="1">
    <citation type="submission" date="2017-04" db="EMBL/GenBank/DDBJ databases">
        <title>Comparative genome analysis of Subtercola boreus.</title>
        <authorList>
            <person name="Cho Y.-J."/>
            <person name="Cho A."/>
            <person name="Kim O.-S."/>
            <person name="Lee J.-I."/>
        </authorList>
    </citation>
    <scope>NUCLEOTIDE SEQUENCE [LARGE SCALE GENOMIC DNA]</scope>
    <source>
        <strain evidence="5 6">P27444</strain>
    </source>
</reference>
<evidence type="ECO:0000256" key="3">
    <source>
        <dbReference type="SAM" id="MobiDB-lite"/>
    </source>
</evidence>
<dbReference type="SUPFAM" id="SSF53756">
    <property type="entry name" value="UDP-Glycosyltransferase/glycogen phosphorylase"/>
    <property type="match status" value="1"/>
</dbReference>
<dbReference type="InterPro" id="IPR050194">
    <property type="entry name" value="Glycosyltransferase_grp1"/>
</dbReference>
<dbReference type="InterPro" id="IPR001296">
    <property type="entry name" value="Glyco_trans_1"/>
</dbReference>
<evidence type="ECO:0000259" key="4">
    <source>
        <dbReference type="Pfam" id="PF00534"/>
    </source>
</evidence>
<dbReference type="OrthoDB" id="9801609at2"/>
<evidence type="ECO:0000313" key="5">
    <source>
        <dbReference type="EMBL" id="RFA13898.1"/>
    </source>
</evidence>
<dbReference type="Pfam" id="PF00534">
    <property type="entry name" value="Glycos_transf_1"/>
    <property type="match status" value="1"/>
</dbReference>
<accession>A0A3E0VX18</accession>
<feature type="region of interest" description="Disordered" evidence="3">
    <location>
        <begin position="1"/>
        <end position="60"/>
    </location>
</feature>
<feature type="domain" description="Glycosyl transferase family 1" evidence="4">
    <location>
        <begin position="272"/>
        <end position="363"/>
    </location>
</feature>
<evidence type="ECO:0000256" key="2">
    <source>
        <dbReference type="ARBA" id="ARBA00022679"/>
    </source>
</evidence>
<dbReference type="PANTHER" id="PTHR45947:SF3">
    <property type="entry name" value="SULFOQUINOVOSYL TRANSFERASE SQD2"/>
    <property type="match status" value="1"/>
</dbReference>
<gene>
    <name evidence="5" type="ORF">B7R21_07495</name>
</gene>
<protein>
    <recommendedName>
        <fullName evidence="1">D-inositol 3-phosphate glycosyltransferase</fullName>
    </recommendedName>
</protein>
<evidence type="ECO:0000313" key="6">
    <source>
        <dbReference type="Proteomes" id="UP000256709"/>
    </source>
</evidence>
<dbReference type="AlphaFoldDB" id="A0A3E0VX18"/>
<dbReference type="EMBL" id="NBXA01000015">
    <property type="protein sequence ID" value="RFA13898.1"/>
    <property type="molecule type" value="Genomic_DNA"/>
</dbReference>
<dbReference type="Gene3D" id="3.40.50.2000">
    <property type="entry name" value="Glycogen Phosphorylase B"/>
    <property type="match status" value="1"/>
</dbReference>
<comment type="caution">
    <text evidence="5">The sequence shown here is derived from an EMBL/GenBank/DDBJ whole genome shotgun (WGS) entry which is preliminary data.</text>
</comment>
<proteinExistence type="predicted"/>
<organism evidence="5 6">
    <name type="scientific">Subtercola boreus</name>
    <dbReference type="NCBI Taxonomy" id="120213"/>
    <lineage>
        <taxon>Bacteria</taxon>
        <taxon>Bacillati</taxon>
        <taxon>Actinomycetota</taxon>
        <taxon>Actinomycetes</taxon>
        <taxon>Micrococcales</taxon>
        <taxon>Microbacteriaceae</taxon>
        <taxon>Subtercola</taxon>
    </lineage>
</organism>
<feature type="compositionally biased region" description="Basic and acidic residues" evidence="3">
    <location>
        <begin position="28"/>
        <end position="39"/>
    </location>
</feature>
<dbReference type="PANTHER" id="PTHR45947">
    <property type="entry name" value="SULFOQUINOVOSYL TRANSFERASE SQD2"/>
    <property type="match status" value="1"/>
</dbReference>
<keyword evidence="2" id="KW-0808">Transferase</keyword>